<keyword evidence="1" id="KW-1133">Transmembrane helix</keyword>
<dbReference type="AlphaFoldDB" id="A0A0A0BWW8"/>
<keyword evidence="1" id="KW-0812">Transmembrane</keyword>
<protein>
    <submittedName>
        <fullName evidence="2">Uncharacterized protein</fullName>
    </submittedName>
</protein>
<feature type="transmembrane region" description="Helical" evidence="1">
    <location>
        <begin position="42"/>
        <end position="62"/>
    </location>
</feature>
<evidence type="ECO:0000256" key="1">
    <source>
        <dbReference type="SAM" id="Phobius"/>
    </source>
</evidence>
<dbReference type="RefSeq" id="WP_035060502.1">
    <property type="nucleotide sequence ID" value="NZ_AXCZ01000085.1"/>
</dbReference>
<name>A0A0A0BWW8_9CELL</name>
<evidence type="ECO:0000313" key="3">
    <source>
        <dbReference type="Proteomes" id="UP000054314"/>
    </source>
</evidence>
<feature type="transmembrane region" description="Helical" evidence="1">
    <location>
        <begin position="126"/>
        <end position="148"/>
    </location>
</feature>
<dbReference type="OrthoDB" id="3627672at2"/>
<dbReference type="EMBL" id="AXCZ01000085">
    <property type="protein sequence ID" value="KGM12888.1"/>
    <property type="molecule type" value="Genomic_DNA"/>
</dbReference>
<proteinExistence type="predicted"/>
<dbReference type="Proteomes" id="UP000054314">
    <property type="component" value="Unassembled WGS sequence"/>
</dbReference>
<gene>
    <name evidence="2" type="ORF">N869_01040</name>
</gene>
<reference evidence="2 3" key="1">
    <citation type="submission" date="2013-08" db="EMBL/GenBank/DDBJ databases">
        <title>Genome sequencing of Cellulomonas bogoriensis 69B4.</title>
        <authorList>
            <person name="Chen F."/>
            <person name="Li Y."/>
            <person name="Wang G."/>
        </authorList>
    </citation>
    <scope>NUCLEOTIDE SEQUENCE [LARGE SCALE GENOMIC DNA]</scope>
    <source>
        <strain evidence="2 3">69B4</strain>
    </source>
</reference>
<keyword evidence="3" id="KW-1185">Reference proteome</keyword>
<comment type="caution">
    <text evidence="2">The sequence shown here is derived from an EMBL/GenBank/DDBJ whole genome shotgun (WGS) entry which is preliminary data.</text>
</comment>
<feature type="transmembrane region" description="Helical" evidence="1">
    <location>
        <begin position="6"/>
        <end position="30"/>
    </location>
</feature>
<sequence length="271" mass="28735">MNRGLLWFVVVGNGVLGLGLLAVSVGALLLPGQEQPWSTGTSLLLAAVGLSWSALGSLGFHWTYLHRTPTDGRSVIATTVDGCGALVVPWERRRRTIALLTSGLLALLLLYVAVSLRADGNPGWPIPLAVAVLAGFAVPDGFVGVAWAPRLVLTPDHVTVRGWDTEGRLAWDDVHNIAIVPTSREVLIRIVGRPDAASWSSRRRPRILTARRTKACTLDVPAHAVDVLPSRLVDALLVWVRAPATRAELATETGRMRLTAPGGGASSGTGP</sequence>
<organism evidence="2 3">
    <name type="scientific">Cellulomonas bogoriensis 69B4 = DSM 16987</name>
    <dbReference type="NCBI Taxonomy" id="1386082"/>
    <lineage>
        <taxon>Bacteria</taxon>
        <taxon>Bacillati</taxon>
        <taxon>Actinomycetota</taxon>
        <taxon>Actinomycetes</taxon>
        <taxon>Micrococcales</taxon>
        <taxon>Cellulomonadaceae</taxon>
        <taxon>Cellulomonas</taxon>
    </lineage>
</organism>
<accession>A0A0A0BWW8</accession>
<evidence type="ECO:0000313" key="2">
    <source>
        <dbReference type="EMBL" id="KGM12888.1"/>
    </source>
</evidence>
<feature type="transmembrane region" description="Helical" evidence="1">
    <location>
        <begin position="97"/>
        <end position="114"/>
    </location>
</feature>
<keyword evidence="1" id="KW-0472">Membrane</keyword>